<dbReference type="EMBL" id="JASSZA010000017">
    <property type="protein sequence ID" value="KAK2090667.1"/>
    <property type="molecule type" value="Genomic_DNA"/>
</dbReference>
<dbReference type="Proteomes" id="UP001266305">
    <property type="component" value="Unassembled WGS sequence"/>
</dbReference>
<name>A0ABQ9U2Q8_SAGOE</name>
<proteinExistence type="predicted"/>
<evidence type="ECO:0000313" key="3">
    <source>
        <dbReference type="Proteomes" id="UP001266305"/>
    </source>
</evidence>
<protein>
    <submittedName>
        <fullName evidence="2">Uncharacterized protein</fullName>
    </submittedName>
</protein>
<evidence type="ECO:0000256" key="1">
    <source>
        <dbReference type="SAM" id="MobiDB-lite"/>
    </source>
</evidence>
<evidence type="ECO:0000313" key="2">
    <source>
        <dbReference type="EMBL" id="KAK2090667.1"/>
    </source>
</evidence>
<sequence>VGGHVSRKRHWLPGHIQDPLERGSVQHMRTEAASAVSPKCREPSAWKTRLPLSTTATPAQGRHRIRSWRLSRFFSVTPSSRVVIFSSSPFLRGLTVLYPNSDLEKAATSQIKLHRAFLAPKSDKGNAAHPINRSQRSRHP</sequence>
<gene>
    <name evidence="2" type="ORF">P7K49_031924</name>
</gene>
<accession>A0ABQ9U2Q8</accession>
<feature type="non-terminal residue" evidence="2">
    <location>
        <position position="1"/>
    </location>
</feature>
<feature type="region of interest" description="Disordered" evidence="1">
    <location>
        <begin position="118"/>
        <end position="140"/>
    </location>
</feature>
<organism evidence="2 3">
    <name type="scientific">Saguinus oedipus</name>
    <name type="common">Cotton-top tamarin</name>
    <name type="synonym">Oedipomidas oedipus</name>
    <dbReference type="NCBI Taxonomy" id="9490"/>
    <lineage>
        <taxon>Eukaryota</taxon>
        <taxon>Metazoa</taxon>
        <taxon>Chordata</taxon>
        <taxon>Craniata</taxon>
        <taxon>Vertebrata</taxon>
        <taxon>Euteleostomi</taxon>
        <taxon>Mammalia</taxon>
        <taxon>Eutheria</taxon>
        <taxon>Euarchontoglires</taxon>
        <taxon>Primates</taxon>
        <taxon>Haplorrhini</taxon>
        <taxon>Platyrrhini</taxon>
        <taxon>Cebidae</taxon>
        <taxon>Callitrichinae</taxon>
        <taxon>Saguinus</taxon>
    </lineage>
</organism>
<reference evidence="2 3" key="1">
    <citation type="submission" date="2023-05" db="EMBL/GenBank/DDBJ databases">
        <title>B98-5 Cell Line De Novo Hybrid Assembly: An Optical Mapping Approach.</title>
        <authorList>
            <person name="Kananen K."/>
            <person name="Auerbach J.A."/>
            <person name="Kautto E."/>
            <person name="Blachly J.S."/>
        </authorList>
    </citation>
    <scope>NUCLEOTIDE SEQUENCE [LARGE SCALE GENOMIC DNA]</scope>
    <source>
        <strain evidence="2">B95-8</strain>
        <tissue evidence="2">Cell line</tissue>
    </source>
</reference>
<keyword evidence="3" id="KW-1185">Reference proteome</keyword>
<comment type="caution">
    <text evidence="2">The sequence shown here is derived from an EMBL/GenBank/DDBJ whole genome shotgun (WGS) entry which is preliminary data.</text>
</comment>